<dbReference type="InterPro" id="IPR016024">
    <property type="entry name" value="ARM-type_fold"/>
</dbReference>
<evidence type="ECO:0000259" key="4">
    <source>
        <dbReference type="PROSITE" id="PS51232"/>
    </source>
</evidence>
<dbReference type="InterPro" id="IPR051661">
    <property type="entry name" value="Actin_filament_regulator"/>
</dbReference>
<organism evidence="5 6">
    <name type="scientific">Gymnopilus dilepis</name>
    <dbReference type="NCBI Taxonomy" id="231916"/>
    <lineage>
        <taxon>Eukaryota</taxon>
        <taxon>Fungi</taxon>
        <taxon>Dikarya</taxon>
        <taxon>Basidiomycota</taxon>
        <taxon>Agaricomycotina</taxon>
        <taxon>Agaricomycetes</taxon>
        <taxon>Agaricomycetidae</taxon>
        <taxon>Agaricales</taxon>
        <taxon>Agaricineae</taxon>
        <taxon>Hymenogastraceae</taxon>
        <taxon>Gymnopilus</taxon>
    </lineage>
</organism>
<feature type="compositionally biased region" description="Acidic residues" evidence="3">
    <location>
        <begin position="265"/>
        <end position="276"/>
    </location>
</feature>
<sequence>MSNGLNALIVPTITPSGSLHFAEVREDAQAQDVIDVLLGIDGLKEELLGDLEDNGWALQKIRMEQNGRAWEEEELTGLGDGTIPATMPVAPIISNHNRNSDHSQRHFSSFPMTGHLHNPALRLVSLNPSLSVTTSFQRVPEIPDGFEYRVYISRTTEITEVINLVMEELGLTKSLPIPGAGNVEYVVEEVWIDESNERTSRLPGNTKVFDVLSFPFSANPFSAKARRQFRFCIPEEWFRRTKSRNISHAVGPSESTIRRLAALQESDEEEEEEEEEGTAKIAERNVSPTRQDSAKTVEHRGLVTQGRLSSLFEGWLHASPPTTPTRNSTISPSENRKTVSEPMLVEKKESTKLPSTGSSDTSEDEDEESFNKAFEDMLSDIGLKEEKKVEMRALPHDRKKTLLRQNQQFKSSTTQVTSHPAYSASYGPASAAALLPKLVPQLTGDSGLMRRFSIVSWGSTATAAPTVVSSESRNSGEFSRTAGSQDQITKVSEEMQPLQAQTTGGLWSSWWASSGGDKSAEKTAKWYIEGLRIGKAPDIKQVKHLITLRVHLSTAKLGFIQDFVGEEKGLVALGKVLAGLVGKAGKRKTLSELETTVLLEVLKCLRYGFNELLQTPNVITHISYALHASSLKVHSLASELLAAICMLSVTEGHKAVLAALSDFRVVYEEVFRFETLLASLRLPEVDLDSDADSSAGFGNEEEGVWEARIATMTLVNAITNCPENLEDRILLREEFSRRGLNELIVALRYIKPPDSLLTQLNVYTEEKFEDEEDMRERARDIMGELKKNGHQRSLSDSEVALQDLIQLAKQHGELYPTMLDILKHYALILQRDVGLQLKADLFTILDRFVEQAAMLESLDESWRVFLKRFATSVQHITGQEIEVKSPGESDSRDIIEQELEALRLRVDELSDERTELRKELNQQLAEMNTLKSLPLGMPAPLSNHPRKPGAEQNFHGLVQRLVQKEKQVLQLQTELDQYKAQNPGEVREADERARRERDRIKWNTLMEEITKQKAKVAELENLAIIKDKEIVYLKRALESVYTRFISREESRDGVKAAEVDAQLIANRTIERLTEKDEQIASLNKEVNDLKALLAARPKTEQEFKAKSPPPPPPGIKPKKLPISSLSPFAPSSSEP</sequence>
<dbReference type="PROSITE" id="PS51232">
    <property type="entry name" value="GBD_FH3"/>
    <property type="match status" value="1"/>
</dbReference>
<gene>
    <name evidence="5" type="ORF">CVT26_013929</name>
</gene>
<dbReference type="InParanoid" id="A0A409VVZ3"/>
<dbReference type="PANTHER" id="PTHR47102:SF2">
    <property type="entry name" value="PROTEIN BNI1"/>
    <property type="match status" value="1"/>
</dbReference>
<keyword evidence="6" id="KW-1185">Reference proteome</keyword>
<dbReference type="InterPro" id="IPR011989">
    <property type="entry name" value="ARM-like"/>
</dbReference>
<evidence type="ECO:0000256" key="2">
    <source>
        <dbReference type="SAM" id="Coils"/>
    </source>
</evidence>
<dbReference type="PANTHER" id="PTHR47102">
    <property type="entry name" value="PROTEIN BNI1"/>
    <property type="match status" value="1"/>
</dbReference>
<evidence type="ECO:0000256" key="1">
    <source>
        <dbReference type="ARBA" id="ARBA00037935"/>
    </source>
</evidence>
<proteinExistence type="inferred from homology"/>
<dbReference type="STRING" id="231916.A0A409VVZ3"/>
<dbReference type="GO" id="GO:0030036">
    <property type="term" value="P:actin cytoskeleton organization"/>
    <property type="evidence" value="ECO:0007669"/>
    <property type="project" value="InterPro"/>
</dbReference>
<feature type="compositionally biased region" description="Low complexity" evidence="3">
    <location>
        <begin position="1120"/>
        <end position="1135"/>
    </location>
</feature>
<protein>
    <recommendedName>
        <fullName evidence="4">GBD/FH3 domain-containing protein</fullName>
    </recommendedName>
</protein>
<dbReference type="SMART" id="SM01140">
    <property type="entry name" value="Drf_GBD"/>
    <property type="match status" value="1"/>
</dbReference>
<feature type="coiled-coil region" evidence="2">
    <location>
        <begin position="892"/>
        <end position="933"/>
    </location>
</feature>
<feature type="compositionally biased region" description="Polar residues" evidence="3">
    <location>
        <begin position="324"/>
        <end position="333"/>
    </location>
</feature>
<dbReference type="SMART" id="SM01139">
    <property type="entry name" value="Drf_FH3"/>
    <property type="match status" value="1"/>
</dbReference>
<dbReference type="SUPFAM" id="SSF48371">
    <property type="entry name" value="ARM repeat"/>
    <property type="match status" value="1"/>
</dbReference>
<evidence type="ECO:0000256" key="3">
    <source>
        <dbReference type="SAM" id="MobiDB-lite"/>
    </source>
</evidence>
<evidence type="ECO:0000313" key="6">
    <source>
        <dbReference type="Proteomes" id="UP000284706"/>
    </source>
</evidence>
<dbReference type="GO" id="GO:0003779">
    <property type="term" value="F:actin binding"/>
    <property type="evidence" value="ECO:0007669"/>
    <property type="project" value="InterPro"/>
</dbReference>
<name>A0A409VVZ3_9AGAR</name>
<dbReference type="InterPro" id="IPR014768">
    <property type="entry name" value="GBD/FH3_dom"/>
</dbReference>
<feature type="region of interest" description="Disordered" evidence="3">
    <location>
        <begin position="314"/>
        <end position="369"/>
    </location>
</feature>
<reference evidence="5 6" key="1">
    <citation type="journal article" date="2018" name="Evol. Lett.">
        <title>Horizontal gene cluster transfer increased hallucinogenic mushroom diversity.</title>
        <authorList>
            <person name="Reynolds H.T."/>
            <person name="Vijayakumar V."/>
            <person name="Gluck-Thaler E."/>
            <person name="Korotkin H.B."/>
            <person name="Matheny P.B."/>
            <person name="Slot J.C."/>
        </authorList>
    </citation>
    <scope>NUCLEOTIDE SEQUENCE [LARGE SCALE GENOMIC DNA]</scope>
    <source>
        <strain evidence="5 6">SRW20</strain>
    </source>
</reference>
<keyword evidence="2" id="KW-0175">Coiled coil</keyword>
<dbReference type="Proteomes" id="UP000284706">
    <property type="component" value="Unassembled WGS sequence"/>
</dbReference>
<feature type="non-terminal residue" evidence="5">
    <location>
        <position position="1135"/>
    </location>
</feature>
<dbReference type="GO" id="GO:0051301">
    <property type="term" value="P:cell division"/>
    <property type="evidence" value="ECO:0007669"/>
    <property type="project" value="UniProtKB-ARBA"/>
</dbReference>
<dbReference type="GO" id="GO:0031267">
    <property type="term" value="F:small GTPase binding"/>
    <property type="evidence" value="ECO:0007669"/>
    <property type="project" value="InterPro"/>
</dbReference>
<dbReference type="Pfam" id="PF06371">
    <property type="entry name" value="Drf_GBD"/>
    <property type="match status" value="1"/>
</dbReference>
<dbReference type="GO" id="GO:0032153">
    <property type="term" value="C:cell division site"/>
    <property type="evidence" value="ECO:0007669"/>
    <property type="project" value="UniProtKB-ARBA"/>
</dbReference>
<feature type="coiled-coil region" evidence="2">
    <location>
        <begin position="961"/>
        <end position="1022"/>
    </location>
</feature>
<feature type="domain" description="GBD/FH3" evidence="4">
    <location>
        <begin position="362"/>
        <end position="860"/>
    </location>
</feature>
<feature type="region of interest" description="Disordered" evidence="3">
    <location>
        <begin position="260"/>
        <end position="300"/>
    </location>
</feature>
<dbReference type="GO" id="GO:0015629">
    <property type="term" value="C:actin cytoskeleton"/>
    <property type="evidence" value="ECO:0007669"/>
    <property type="project" value="UniProtKB-ARBA"/>
</dbReference>
<dbReference type="AlphaFoldDB" id="A0A409VVZ3"/>
<dbReference type="InterPro" id="IPR010473">
    <property type="entry name" value="GTPase-bd"/>
</dbReference>
<dbReference type="EMBL" id="NHYE01005541">
    <property type="protein sequence ID" value="PPQ70435.1"/>
    <property type="molecule type" value="Genomic_DNA"/>
</dbReference>
<comment type="similarity">
    <text evidence="1">Belongs to the formin homology family. BNI1 subfamily.</text>
</comment>
<dbReference type="Gene3D" id="1.25.10.10">
    <property type="entry name" value="Leucine-rich Repeat Variant"/>
    <property type="match status" value="1"/>
</dbReference>
<feature type="compositionally biased region" description="Basic and acidic residues" evidence="3">
    <location>
        <begin position="334"/>
        <end position="351"/>
    </location>
</feature>
<accession>A0A409VVZ3</accession>
<dbReference type="OrthoDB" id="1668162at2759"/>
<dbReference type="InterPro" id="IPR010472">
    <property type="entry name" value="FH3_dom"/>
</dbReference>
<feature type="coiled-coil region" evidence="2">
    <location>
        <begin position="1065"/>
        <end position="1092"/>
    </location>
</feature>
<feature type="region of interest" description="Disordered" evidence="3">
    <location>
        <begin position="1097"/>
        <end position="1135"/>
    </location>
</feature>
<feature type="region of interest" description="Disordered" evidence="3">
    <location>
        <begin position="468"/>
        <end position="489"/>
    </location>
</feature>
<dbReference type="GO" id="GO:0005938">
    <property type="term" value="C:cell cortex"/>
    <property type="evidence" value="ECO:0007669"/>
    <property type="project" value="UniProtKB-ARBA"/>
</dbReference>
<comment type="caution">
    <text evidence="5">The sequence shown here is derived from an EMBL/GenBank/DDBJ whole genome shotgun (WGS) entry which is preliminary data.</text>
</comment>
<dbReference type="Pfam" id="PF06367">
    <property type="entry name" value="Drf_FH3"/>
    <property type="match status" value="1"/>
</dbReference>
<evidence type="ECO:0000313" key="5">
    <source>
        <dbReference type="EMBL" id="PPQ70435.1"/>
    </source>
</evidence>